<dbReference type="Proteomes" id="UP000324222">
    <property type="component" value="Unassembled WGS sequence"/>
</dbReference>
<organism evidence="2 3">
    <name type="scientific">Portunus trituberculatus</name>
    <name type="common">Swimming crab</name>
    <name type="synonym">Neptunus trituberculatus</name>
    <dbReference type="NCBI Taxonomy" id="210409"/>
    <lineage>
        <taxon>Eukaryota</taxon>
        <taxon>Metazoa</taxon>
        <taxon>Ecdysozoa</taxon>
        <taxon>Arthropoda</taxon>
        <taxon>Crustacea</taxon>
        <taxon>Multicrustacea</taxon>
        <taxon>Malacostraca</taxon>
        <taxon>Eumalacostraca</taxon>
        <taxon>Eucarida</taxon>
        <taxon>Decapoda</taxon>
        <taxon>Pleocyemata</taxon>
        <taxon>Brachyura</taxon>
        <taxon>Eubrachyura</taxon>
        <taxon>Portunoidea</taxon>
        <taxon>Portunidae</taxon>
        <taxon>Portuninae</taxon>
        <taxon>Portunus</taxon>
    </lineage>
</organism>
<evidence type="ECO:0000313" key="3">
    <source>
        <dbReference type="Proteomes" id="UP000324222"/>
    </source>
</evidence>
<sequence length="280" mass="30956">MTRFHIHSGNYLHHGTQQQEQETNHPIPAIQSSIFTHTPPYFTLDARTPHTPFTPGLITRNNRLQGALASILITRAPTCPRQEAPGLSYPRMAAFSVVLLGPIRYTEFLALVGQPINCLAKHLSFDTRYMHSTPPGPCHVSSCLTLHQPPCTRRLRHLFIVVPACVASAEQYSNVLSVKLGVERSSRYDLRSCSCGDSHPSRVTSRRPRQLSSREPQRKQEDLHYRRPSSIISPSPPSVGNVPTHLPFSLGPAPSIAERLDLRMLSIGSACVASPALPSQ</sequence>
<proteinExistence type="predicted"/>
<name>A0A5B7FK17_PORTR</name>
<evidence type="ECO:0000313" key="2">
    <source>
        <dbReference type="EMBL" id="MPC44704.1"/>
    </source>
</evidence>
<dbReference type="EMBL" id="VSRR010006398">
    <property type="protein sequence ID" value="MPC44704.1"/>
    <property type="molecule type" value="Genomic_DNA"/>
</dbReference>
<evidence type="ECO:0000256" key="1">
    <source>
        <dbReference type="SAM" id="MobiDB-lite"/>
    </source>
</evidence>
<protein>
    <submittedName>
        <fullName evidence="2">Uncharacterized protein</fullName>
    </submittedName>
</protein>
<keyword evidence="3" id="KW-1185">Reference proteome</keyword>
<dbReference type="AlphaFoldDB" id="A0A5B7FK17"/>
<feature type="region of interest" description="Disordered" evidence="1">
    <location>
        <begin position="1"/>
        <end position="23"/>
    </location>
</feature>
<accession>A0A5B7FK17</accession>
<comment type="caution">
    <text evidence="2">The sequence shown here is derived from an EMBL/GenBank/DDBJ whole genome shotgun (WGS) entry which is preliminary data.</text>
</comment>
<gene>
    <name evidence="2" type="ORF">E2C01_038383</name>
</gene>
<reference evidence="2 3" key="1">
    <citation type="submission" date="2019-05" db="EMBL/GenBank/DDBJ databases">
        <title>Another draft genome of Portunus trituberculatus and its Hox gene families provides insights of decapod evolution.</title>
        <authorList>
            <person name="Jeong J.-H."/>
            <person name="Song I."/>
            <person name="Kim S."/>
            <person name="Choi T."/>
            <person name="Kim D."/>
            <person name="Ryu S."/>
            <person name="Kim W."/>
        </authorList>
    </citation>
    <scope>NUCLEOTIDE SEQUENCE [LARGE SCALE GENOMIC DNA]</scope>
    <source>
        <tissue evidence="2">Muscle</tissue>
    </source>
</reference>
<feature type="compositionally biased region" description="Basic and acidic residues" evidence="1">
    <location>
        <begin position="215"/>
        <end position="225"/>
    </location>
</feature>
<feature type="region of interest" description="Disordered" evidence="1">
    <location>
        <begin position="195"/>
        <end position="240"/>
    </location>
</feature>